<protein>
    <submittedName>
        <fullName evidence="2">Uncharacterized protein</fullName>
    </submittedName>
</protein>
<accession>A0A9Q1GWK0</accession>
<evidence type="ECO:0000256" key="1">
    <source>
        <dbReference type="SAM" id="MobiDB-lite"/>
    </source>
</evidence>
<organism evidence="2 3">
    <name type="scientific">Carnegiea gigantea</name>
    <dbReference type="NCBI Taxonomy" id="171969"/>
    <lineage>
        <taxon>Eukaryota</taxon>
        <taxon>Viridiplantae</taxon>
        <taxon>Streptophyta</taxon>
        <taxon>Embryophyta</taxon>
        <taxon>Tracheophyta</taxon>
        <taxon>Spermatophyta</taxon>
        <taxon>Magnoliopsida</taxon>
        <taxon>eudicotyledons</taxon>
        <taxon>Gunneridae</taxon>
        <taxon>Pentapetalae</taxon>
        <taxon>Caryophyllales</taxon>
        <taxon>Cactineae</taxon>
        <taxon>Cactaceae</taxon>
        <taxon>Cactoideae</taxon>
        <taxon>Echinocereeae</taxon>
        <taxon>Carnegiea</taxon>
    </lineage>
</organism>
<feature type="compositionally biased region" description="Basic and acidic residues" evidence="1">
    <location>
        <begin position="29"/>
        <end position="50"/>
    </location>
</feature>
<proteinExistence type="predicted"/>
<feature type="region of interest" description="Disordered" evidence="1">
    <location>
        <begin position="1"/>
        <end position="108"/>
    </location>
</feature>
<feature type="compositionally biased region" description="Basic and acidic residues" evidence="1">
    <location>
        <begin position="1"/>
        <end position="16"/>
    </location>
</feature>
<evidence type="ECO:0000313" key="3">
    <source>
        <dbReference type="Proteomes" id="UP001153076"/>
    </source>
</evidence>
<feature type="compositionally biased region" description="Basic and acidic residues" evidence="1">
    <location>
        <begin position="65"/>
        <end position="78"/>
    </location>
</feature>
<comment type="caution">
    <text evidence="2">The sequence shown here is derived from an EMBL/GenBank/DDBJ whole genome shotgun (WGS) entry which is preliminary data.</text>
</comment>
<reference evidence="2" key="1">
    <citation type="submission" date="2022-04" db="EMBL/GenBank/DDBJ databases">
        <title>Carnegiea gigantea Genome sequencing and assembly v2.</title>
        <authorList>
            <person name="Copetti D."/>
            <person name="Sanderson M.J."/>
            <person name="Burquez A."/>
            <person name="Wojciechowski M.F."/>
        </authorList>
    </citation>
    <scope>NUCLEOTIDE SEQUENCE</scope>
    <source>
        <strain evidence="2">SGP5-SGP5p</strain>
        <tissue evidence="2">Aerial part</tissue>
    </source>
</reference>
<name>A0A9Q1GWK0_9CARY</name>
<keyword evidence="3" id="KW-1185">Reference proteome</keyword>
<dbReference type="Proteomes" id="UP001153076">
    <property type="component" value="Unassembled WGS sequence"/>
</dbReference>
<evidence type="ECO:0000313" key="2">
    <source>
        <dbReference type="EMBL" id="KAJ8426839.1"/>
    </source>
</evidence>
<gene>
    <name evidence="2" type="ORF">Cgig2_025244</name>
</gene>
<dbReference type="EMBL" id="JAKOGI010001232">
    <property type="protein sequence ID" value="KAJ8426839.1"/>
    <property type="molecule type" value="Genomic_DNA"/>
</dbReference>
<dbReference type="AlphaFoldDB" id="A0A9Q1GWK0"/>
<sequence>MEEEKDGIQEMRRLEGDPTTQFLESYKVGSKESAKSRFCGVKERRRERGGRLKKRAWGGQVWLATEREGNSRESRDSGRSAQKKKGAAFNDGKVSGHRKRADKGQQMQKKGALKINLRYLRWSCVVGGSVCILRVPHRRQGRQVKRAILSIIVVLKREANTMVQSRLQVRR</sequence>